<dbReference type="AlphaFoldDB" id="A0A4C1VZ18"/>
<dbReference type="EMBL" id="BGZK01000454">
    <property type="protein sequence ID" value="GBP44516.1"/>
    <property type="molecule type" value="Genomic_DNA"/>
</dbReference>
<gene>
    <name evidence="1" type="ORF">EVAR_86738_1</name>
</gene>
<evidence type="ECO:0000313" key="2">
    <source>
        <dbReference type="Proteomes" id="UP000299102"/>
    </source>
</evidence>
<reference evidence="1 2" key="1">
    <citation type="journal article" date="2019" name="Commun. Biol.">
        <title>The bagworm genome reveals a unique fibroin gene that provides high tensile strength.</title>
        <authorList>
            <person name="Kono N."/>
            <person name="Nakamura H."/>
            <person name="Ohtoshi R."/>
            <person name="Tomita M."/>
            <person name="Numata K."/>
            <person name="Arakawa K."/>
        </authorList>
    </citation>
    <scope>NUCLEOTIDE SEQUENCE [LARGE SCALE GENOMIC DNA]</scope>
</reference>
<organism evidence="1 2">
    <name type="scientific">Eumeta variegata</name>
    <name type="common">Bagworm moth</name>
    <name type="synonym">Eumeta japonica</name>
    <dbReference type="NCBI Taxonomy" id="151549"/>
    <lineage>
        <taxon>Eukaryota</taxon>
        <taxon>Metazoa</taxon>
        <taxon>Ecdysozoa</taxon>
        <taxon>Arthropoda</taxon>
        <taxon>Hexapoda</taxon>
        <taxon>Insecta</taxon>
        <taxon>Pterygota</taxon>
        <taxon>Neoptera</taxon>
        <taxon>Endopterygota</taxon>
        <taxon>Lepidoptera</taxon>
        <taxon>Glossata</taxon>
        <taxon>Ditrysia</taxon>
        <taxon>Tineoidea</taxon>
        <taxon>Psychidae</taxon>
        <taxon>Oiketicinae</taxon>
        <taxon>Eumeta</taxon>
    </lineage>
</organism>
<proteinExistence type="predicted"/>
<accession>A0A4C1VZ18</accession>
<name>A0A4C1VZ18_EUMVA</name>
<protein>
    <submittedName>
        <fullName evidence="1">Uncharacterized protein</fullName>
    </submittedName>
</protein>
<evidence type="ECO:0000313" key="1">
    <source>
        <dbReference type="EMBL" id="GBP44516.1"/>
    </source>
</evidence>
<keyword evidence="2" id="KW-1185">Reference proteome</keyword>
<dbReference type="Proteomes" id="UP000299102">
    <property type="component" value="Unassembled WGS sequence"/>
</dbReference>
<sequence>MKMEQPNKKSIQGQFFNCQLMNTFPKIIIIELAVTSSWVATALQRALATNTQMGHPPAFFTALRRAPARAVTDNISYAKATARSREDPPTNSVSITSSSEDIKALMSTISVIDIGEIVLLRINLRLPQIPWKRSSYKPNTPRSWRRLKITQFNPSKI</sequence>
<comment type="caution">
    <text evidence="1">The sequence shown here is derived from an EMBL/GenBank/DDBJ whole genome shotgun (WGS) entry which is preliminary data.</text>
</comment>